<dbReference type="AlphaFoldDB" id="U2EIY1"/>
<dbReference type="Proteomes" id="UP000016636">
    <property type="component" value="Unassembled WGS sequence"/>
</dbReference>
<reference evidence="1 2" key="1">
    <citation type="journal article" date="2013" name="BMC Genomics">
        <title>Comparative genomics of Campylobacter concisus isolates reveals genetic diversity and provides insights into disease association.</title>
        <authorList>
            <person name="Deshpande N.P."/>
            <person name="Kaakoush N.O."/>
            <person name="Wilkins M.R."/>
            <person name="Mitchell H.M."/>
        </authorList>
    </citation>
    <scope>NUCLEOTIDE SEQUENCE [LARGE SCALE GENOMIC DNA]</scope>
    <source>
        <strain evidence="1 2">UNSW3</strain>
    </source>
</reference>
<dbReference type="PATRIC" id="fig|1242966.3.peg.552"/>
<protein>
    <submittedName>
        <fullName evidence="1">Uncharacterized protein</fullName>
    </submittedName>
</protein>
<organism evidence="1 2">
    <name type="scientific">Campylobacter concisus UNSW3</name>
    <dbReference type="NCBI Taxonomy" id="1242966"/>
    <lineage>
        <taxon>Bacteria</taxon>
        <taxon>Pseudomonadati</taxon>
        <taxon>Campylobacterota</taxon>
        <taxon>Epsilonproteobacteria</taxon>
        <taxon>Campylobacterales</taxon>
        <taxon>Campylobacteraceae</taxon>
        <taxon>Campylobacter</taxon>
    </lineage>
</organism>
<comment type="caution">
    <text evidence="1">The sequence shown here is derived from an EMBL/GenBank/DDBJ whole genome shotgun (WGS) entry which is preliminary data.</text>
</comment>
<evidence type="ECO:0000313" key="1">
    <source>
        <dbReference type="EMBL" id="ERJ23816.1"/>
    </source>
</evidence>
<evidence type="ECO:0000313" key="2">
    <source>
        <dbReference type="Proteomes" id="UP000016636"/>
    </source>
</evidence>
<proteinExistence type="predicted"/>
<dbReference type="EMBL" id="ANNE01000003">
    <property type="protein sequence ID" value="ERJ23816.1"/>
    <property type="molecule type" value="Genomic_DNA"/>
</dbReference>
<sequence>MRVEKFSARFLKARKMGILKSFTLSCNARIQLKEKSL</sequence>
<gene>
    <name evidence="1" type="ORF">UNSW3_1191</name>
</gene>
<accession>U2EIY1</accession>
<name>U2EIY1_9BACT</name>